<evidence type="ECO:0000313" key="3">
    <source>
        <dbReference type="Proteomes" id="UP000092460"/>
    </source>
</evidence>
<dbReference type="Proteomes" id="UP000092460">
    <property type="component" value="Unassembled WGS sequence"/>
</dbReference>
<keyword evidence="1" id="KW-0812">Transmembrane</keyword>
<proteinExistence type="predicted"/>
<dbReference type="AlphaFoldDB" id="A0A1B0BXG5"/>
<keyword evidence="1" id="KW-1133">Transmembrane helix</keyword>
<reference evidence="2" key="2">
    <citation type="submission" date="2020-05" db="UniProtKB">
        <authorList>
            <consortium name="EnsemblMetazoa"/>
        </authorList>
    </citation>
    <scope>IDENTIFICATION</scope>
    <source>
        <strain evidence="2">IAEA</strain>
    </source>
</reference>
<name>A0A1B0BXG5_9MUSC</name>
<evidence type="ECO:0000313" key="2">
    <source>
        <dbReference type="EnsemblMetazoa" id="GPPI043455-PA"/>
    </source>
</evidence>
<dbReference type="VEuPathDB" id="VectorBase:GPPI043455"/>
<keyword evidence="3" id="KW-1185">Reference proteome</keyword>
<dbReference type="EMBL" id="JXJN01022202">
    <property type="status" value="NOT_ANNOTATED_CDS"/>
    <property type="molecule type" value="Genomic_DNA"/>
</dbReference>
<accession>A0A1B0BXG5</accession>
<reference evidence="3" key="1">
    <citation type="submission" date="2015-01" db="EMBL/GenBank/DDBJ databases">
        <authorList>
            <person name="Aksoy S."/>
            <person name="Warren W."/>
            <person name="Wilson R.K."/>
        </authorList>
    </citation>
    <scope>NUCLEOTIDE SEQUENCE [LARGE SCALE GENOMIC DNA]</scope>
    <source>
        <strain evidence="3">IAEA</strain>
    </source>
</reference>
<protein>
    <submittedName>
        <fullName evidence="2">Uncharacterized protein</fullName>
    </submittedName>
</protein>
<evidence type="ECO:0000256" key="1">
    <source>
        <dbReference type="SAM" id="Phobius"/>
    </source>
</evidence>
<feature type="transmembrane region" description="Helical" evidence="1">
    <location>
        <begin position="70"/>
        <end position="87"/>
    </location>
</feature>
<dbReference type="STRING" id="67801.A0A1B0BXG5"/>
<keyword evidence="1" id="KW-0472">Membrane</keyword>
<dbReference type="EnsemblMetazoa" id="GPPI043455-RA">
    <property type="protein sequence ID" value="GPPI043455-PA"/>
    <property type="gene ID" value="GPPI043455"/>
</dbReference>
<sequence length="117" mass="13506">DKEQLKISSQIPCVTALSLPSINCTSKYVCVHRLKKLFDLRIAQLAIALRMLETFTAETFVERYIAKDKLILIIWFAYFAFLTKLLFPPTTTAGTKNPPLDRENVHPPNHFRYFSLC</sequence>
<organism evidence="2 3">
    <name type="scientific">Glossina palpalis gambiensis</name>
    <dbReference type="NCBI Taxonomy" id="67801"/>
    <lineage>
        <taxon>Eukaryota</taxon>
        <taxon>Metazoa</taxon>
        <taxon>Ecdysozoa</taxon>
        <taxon>Arthropoda</taxon>
        <taxon>Hexapoda</taxon>
        <taxon>Insecta</taxon>
        <taxon>Pterygota</taxon>
        <taxon>Neoptera</taxon>
        <taxon>Endopterygota</taxon>
        <taxon>Diptera</taxon>
        <taxon>Brachycera</taxon>
        <taxon>Muscomorpha</taxon>
        <taxon>Hippoboscoidea</taxon>
        <taxon>Glossinidae</taxon>
        <taxon>Glossina</taxon>
    </lineage>
</organism>